<dbReference type="EMBL" id="JASODW010000001">
    <property type="protein sequence ID" value="MDK6274515.1"/>
    <property type="molecule type" value="Genomic_DNA"/>
</dbReference>
<feature type="region of interest" description="Disordered" evidence="15">
    <location>
        <begin position="561"/>
        <end position="593"/>
    </location>
</feature>
<dbReference type="AlphaFoldDB" id="A0AAP4FHM3"/>
<comment type="subcellular location">
    <subcellularLocation>
        <location evidence="2">Cell membrane</location>
        <topology evidence="2">Multi-pass membrane protein</topology>
    </subcellularLocation>
</comment>
<dbReference type="InterPro" id="IPR003594">
    <property type="entry name" value="HATPase_dom"/>
</dbReference>
<reference evidence="19" key="1">
    <citation type="submission" date="2023-05" db="EMBL/GenBank/DDBJ databases">
        <title>Cataloging the Phylogenetic Diversity of Human Bladder Bacteria.</title>
        <authorList>
            <person name="Du J."/>
        </authorList>
    </citation>
    <scope>NUCLEOTIDE SEQUENCE</scope>
    <source>
        <strain evidence="19">UMB9978</strain>
    </source>
</reference>
<keyword evidence="5" id="KW-0597">Phosphoprotein</keyword>
<dbReference type="Proteomes" id="UP001240483">
    <property type="component" value="Unassembled WGS sequence"/>
</dbReference>
<keyword evidence="7 16" id="KW-0812">Transmembrane</keyword>
<dbReference type="CDD" id="cd06225">
    <property type="entry name" value="HAMP"/>
    <property type="match status" value="1"/>
</dbReference>
<dbReference type="InterPro" id="IPR047669">
    <property type="entry name" value="MtrAB_MtrB"/>
</dbReference>
<accession>A0AAP4FHM3</accession>
<keyword evidence="8" id="KW-0547">Nucleotide-binding</keyword>
<dbReference type="GO" id="GO:0005886">
    <property type="term" value="C:plasma membrane"/>
    <property type="evidence" value="ECO:0007669"/>
    <property type="project" value="UniProtKB-SubCell"/>
</dbReference>
<evidence type="ECO:0000256" key="10">
    <source>
        <dbReference type="ARBA" id="ARBA00022840"/>
    </source>
</evidence>
<dbReference type="FunFam" id="1.10.287.130:FF:000010">
    <property type="entry name" value="Two-component sensor histidine kinase"/>
    <property type="match status" value="1"/>
</dbReference>
<dbReference type="PANTHER" id="PTHR43711:SF1">
    <property type="entry name" value="HISTIDINE KINASE 1"/>
    <property type="match status" value="1"/>
</dbReference>
<gene>
    <name evidence="19" type="primary">mtrB</name>
    <name evidence="19" type="ORF">QP116_01940</name>
</gene>
<dbReference type="EC" id="2.7.13.3" evidence="3"/>
<sequence length="593" mass="64173">MPNRYLVRRRRRSTVVPDPSVHSKWDPRRWLGVGLRFWRRSVQFRTVVITVVLVGLAEVIVGGFLSVQISKGLFQERLEQVSAEATRGLEQADSSFSSASTTNANAASTLVMDTLRGMQGDGVAVRRDVVFRLLPGASAYWVPGQDTSAEASSAITDELQNQVAAGSDIYWQSVALPGEKDQVKPGVAFGKRVTVPPGRDYALFLVYDFSQVADTLVLVQRVLIAGGAILLLTITGISWYVARRSLQPVAEAAQTAEKVAAGKLEERMKVRGQDELARLSTSFNRMADSLAEQIVQLEALSQMQQRFVSDVSHELRTPLTTVRMAAEVLYLSRDEFSTVNARSTELLYDQVERFQGLLNDLLEISRFDAGAAQLAETKTDVEAVVSRAMTTAQPWAEKAGSNVKVTIVGAEKGQRGVYASMDPRRIERIIRNLILNAVEHGEGNPIEVFIGEDSDAVAVAVRDHGIGLSEEDAVRVFERFWRKDPARARTTGGSGLGLSIARADAQLHGGALEAWGKPGVGSTFRLTLPKTLGAKIAESPLPLGPYGKEIGAVEAAVAAEAEESKSVEDKAVTAGAATVDKKDPASTEGSEAR</sequence>
<dbReference type="RefSeq" id="WP_285332464.1">
    <property type="nucleotide sequence ID" value="NZ_JASODW010000001.1"/>
</dbReference>
<evidence type="ECO:0000313" key="20">
    <source>
        <dbReference type="Proteomes" id="UP001240483"/>
    </source>
</evidence>
<dbReference type="PANTHER" id="PTHR43711">
    <property type="entry name" value="TWO-COMPONENT HISTIDINE KINASE"/>
    <property type="match status" value="1"/>
</dbReference>
<organism evidence="19 20">
    <name type="scientific">Pseudoglutamicibacter cumminsii</name>
    <dbReference type="NCBI Taxonomy" id="156979"/>
    <lineage>
        <taxon>Bacteria</taxon>
        <taxon>Bacillati</taxon>
        <taxon>Actinomycetota</taxon>
        <taxon>Actinomycetes</taxon>
        <taxon>Micrococcales</taxon>
        <taxon>Micrococcaceae</taxon>
        <taxon>Pseudoglutamicibacter</taxon>
    </lineage>
</organism>
<proteinExistence type="predicted"/>
<dbReference type="SUPFAM" id="SSF47384">
    <property type="entry name" value="Homodimeric domain of signal transducing histidine kinase"/>
    <property type="match status" value="1"/>
</dbReference>
<keyword evidence="6" id="KW-0808">Transferase</keyword>
<dbReference type="Pfam" id="PF00512">
    <property type="entry name" value="HisKA"/>
    <property type="match status" value="1"/>
</dbReference>
<dbReference type="SMART" id="SM00304">
    <property type="entry name" value="HAMP"/>
    <property type="match status" value="1"/>
</dbReference>
<feature type="transmembrane region" description="Helical" evidence="16">
    <location>
        <begin position="46"/>
        <end position="67"/>
    </location>
</feature>
<comment type="caution">
    <text evidence="19">The sequence shown here is derived from an EMBL/GenBank/DDBJ whole genome shotgun (WGS) entry which is preliminary data.</text>
</comment>
<dbReference type="GO" id="GO:0005524">
    <property type="term" value="F:ATP binding"/>
    <property type="evidence" value="ECO:0007669"/>
    <property type="project" value="UniProtKB-KW"/>
</dbReference>
<dbReference type="SUPFAM" id="SSF158472">
    <property type="entry name" value="HAMP domain-like"/>
    <property type="match status" value="1"/>
</dbReference>
<dbReference type="FunFam" id="3.30.565.10:FF:000013">
    <property type="entry name" value="Two-component sensor histidine kinase"/>
    <property type="match status" value="1"/>
</dbReference>
<dbReference type="InterPro" id="IPR036890">
    <property type="entry name" value="HATPase_C_sf"/>
</dbReference>
<dbReference type="GO" id="GO:0000155">
    <property type="term" value="F:phosphorelay sensor kinase activity"/>
    <property type="evidence" value="ECO:0007669"/>
    <property type="project" value="InterPro"/>
</dbReference>
<evidence type="ECO:0000259" key="18">
    <source>
        <dbReference type="PROSITE" id="PS50885"/>
    </source>
</evidence>
<dbReference type="CDD" id="cd00082">
    <property type="entry name" value="HisKA"/>
    <property type="match status" value="1"/>
</dbReference>
<dbReference type="SMART" id="SM00387">
    <property type="entry name" value="HATPase_c"/>
    <property type="match status" value="1"/>
</dbReference>
<evidence type="ECO:0000256" key="8">
    <source>
        <dbReference type="ARBA" id="ARBA00022741"/>
    </source>
</evidence>
<keyword evidence="4" id="KW-1003">Cell membrane</keyword>
<feature type="compositionally biased region" description="Basic and acidic residues" evidence="15">
    <location>
        <begin position="562"/>
        <end position="571"/>
    </location>
</feature>
<feature type="domain" description="HAMP" evidence="18">
    <location>
        <begin position="243"/>
        <end position="295"/>
    </location>
</feature>
<dbReference type="Gene3D" id="3.30.565.10">
    <property type="entry name" value="Histidine kinase-like ATPase, C-terminal domain"/>
    <property type="match status" value="1"/>
</dbReference>
<evidence type="ECO:0000256" key="3">
    <source>
        <dbReference type="ARBA" id="ARBA00012438"/>
    </source>
</evidence>
<keyword evidence="12" id="KW-0902">Two-component regulatory system</keyword>
<dbReference type="PROSITE" id="PS50109">
    <property type="entry name" value="HIS_KIN"/>
    <property type="match status" value="1"/>
</dbReference>
<evidence type="ECO:0000256" key="16">
    <source>
        <dbReference type="SAM" id="Phobius"/>
    </source>
</evidence>
<dbReference type="Gene3D" id="1.10.287.130">
    <property type="match status" value="1"/>
</dbReference>
<dbReference type="PRINTS" id="PR00344">
    <property type="entry name" value="BCTRLSENSOR"/>
</dbReference>
<dbReference type="InterPro" id="IPR036097">
    <property type="entry name" value="HisK_dim/P_sf"/>
</dbReference>
<keyword evidence="10" id="KW-0067">ATP-binding</keyword>
<dbReference type="InterPro" id="IPR003661">
    <property type="entry name" value="HisK_dim/P_dom"/>
</dbReference>
<comment type="catalytic activity">
    <reaction evidence="1">
        <text>ATP + protein L-histidine = ADP + protein N-phospho-L-histidine.</text>
        <dbReference type="EC" id="2.7.13.3"/>
    </reaction>
</comment>
<dbReference type="NCBIfam" id="NF040691">
    <property type="entry name" value="MtrAB_MtrB"/>
    <property type="match status" value="1"/>
</dbReference>
<dbReference type="InterPro" id="IPR004358">
    <property type="entry name" value="Sig_transdc_His_kin-like_C"/>
</dbReference>
<evidence type="ECO:0000256" key="5">
    <source>
        <dbReference type="ARBA" id="ARBA00022553"/>
    </source>
</evidence>
<evidence type="ECO:0000256" key="11">
    <source>
        <dbReference type="ARBA" id="ARBA00022989"/>
    </source>
</evidence>
<evidence type="ECO:0000256" key="1">
    <source>
        <dbReference type="ARBA" id="ARBA00000085"/>
    </source>
</evidence>
<evidence type="ECO:0000259" key="17">
    <source>
        <dbReference type="PROSITE" id="PS50109"/>
    </source>
</evidence>
<dbReference type="InterPro" id="IPR005467">
    <property type="entry name" value="His_kinase_dom"/>
</dbReference>
<dbReference type="Gene3D" id="6.10.340.10">
    <property type="match status" value="1"/>
</dbReference>
<keyword evidence="11 16" id="KW-1133">Transmembrane helix</keyword>
<dbReference type="PROSITE" id="PS50885">
    <property type="entry name" value="HAMP"/>
    <property type="match status" value="1"/>
</dbReference>
<protein>
    <recommendedName>
        <fullName evidence="14">Sensor histidine kinase MtrB</fullName>
        <ecNumber evidence="3">2.7.13.3</ecNumber>
    </recommendedName>
</protein>
<evidence type="ECO:0000256" key="13">
    <source>
        <dbReference type="ARBA" id="ARBA00023136"/>
    </source>
</evidence>
<dbReference type="SUPFAM" id="SSF55874">
    <property type="entry name" value="ATPase domain of HSP90 chaperone/DNA topoisomerase II/histidine kinase"/>
    <property type="match status" value="1"/>
</dbReference>
<evidence type="ECO:0000256" key="15">
    <source>
        <dbReference type="SAM" id="MobiDB-lite"/>
    </source>
</evidence>
<evidence type="ECO:0000256" key="2">
    <source>
        <dbReference type="ARBA" id="ARBA00004651"/>
    </source>
</evidence>
<evidence type="ECO:0000313" key="19">
    <source>
        <dbReference type="EMBL" id="MDK6274515.1"/>
    </source>
</evidence>
<dbReference type="SMART" id="SM00388">
    <property type="entry name" value="HisKA"/>
    <property type="match status" value="1"/>
</dbReference>
<dbReference type="InterPro" id="IPR003660">
    <property type="entry name" value="HAMP_dom"/>
</dbReference>
<dbReference type="Pfam" id="PF00672">
    <property type="entry name" value="HAMP"/>
    <property type="match status" value="1"/>
</dbReference>
<evidence type="ECO:0000256" key="4">
    <source>
        <dbReference type="ARBA" id="ARBA00022475"/>
    </source>
</evidence>
<evidence type="ECO:0000256" key="6">
    <source>
        <dbReference type="ARBA" id="ARBA00022679"/>
    </source>
</evidence>
<keyword evidence="9 19" id="KW-0418">Kinase</keyword>
<keyword evidence="13 16" id="KW-0472">Membrane</keyword>
<evidence type="ECO:0000256" key="12">
    <source>
        <dbReference type="ARBA" id="ARBA00023012"/>
    </source>
</evidence>
<evidence type="ECO:0000256" key="7">
    <source>
        <dbReference type="ARBA" id="ARBA00022692"/>
    </source>
</evidence>
<dbReference type="InterPro" id="IPR050736">
    <property type="entry name" value="Sensor_HK_Regulatory"/>
</dbReference>
<feature type="domain" description="Histidine kinase" evidence="17">
    <location>
        <begin position="310"/>
        <end position="532"/>
    </location>
</feature>
<evidence type="ECO:0000256" key="14">
    <source>
        <dbReference type="ARBA" id="ARBA00035305"/>
    </source>
</evidence>
<dbReference type="CDD" id="cd00075">
    <property type="entry name" value="HATPase"/>
    <property type="match status" value="1"/>
</dbReference>
<feature type="compositionally biased region" description="Basic and acidic residues" evidence="15">
    <location>
        <begin position="579"/>
        <end position="593"/>
    </location>
</feature>
<dbReference type="Pfam" id="PF02518">
    <property type="entry name" value="HATPase_c"/>
    <property type="match status" value="1"/>
</dbReference>
<evidence type="ECO:0000256" key="9">
    <source>
        <dbReference type="ARBA" id="ARBA00022777"/>
    </source>
</evidence>
<name>A0AAP4FHM3_9MICC</name>